<comment type="caution">
    <text evidence="1">The sequence shown here is derived from an EMBL/GenBank/DDBJ whole genome shotgun (WGS) entry which is preliminary data.</text>
</comment>
<proteinExistence type="predicted"/>
<evidence type="ECO:0000313" key="2">
    <source>
        <dbReference type="Proteomes" id="UP000034778"/>
    </source>
</evidence>
<evidence type="ECO:0008006" key="3">
    <source>
        <dbReference type="Google" id="ProtNLM"/>
    </source>
</evidence>
<dbReference type="Proteomes" id="UP000034778">
    <property type="component" value="Unassembled WGS sequence"/>
</dbReference>
<protein>
    <recommendedName>
        <fullName evidence="3">YbjN domain-containing protein</fullName>
    </recommendedName>
</protein>
<dbReference type="AlphaFoldDB" id="A0A0G0CLF6"/>
<dbReference type="STRING" id="1618566.UR35_C0010G0004"/>
<evidence type="ECO:0000313" key="1">
    <source>
        <dbReference type="EMBL" id="KKP44212.1"/>
    </source>
</evidence>
<reference evidence="1 2" key="1">
    <citation type="journal article" date="2015" name="Nature">
        <title>rRNA introns, odd ribosomes, and small enigmatic genomes across a large radiation of phyla.</title>
        <authorList>
            <person name="Brown C.T."/>
            <person name="Hug L.A."/>
            <person name="Thomas B.C."/>
            <person name="Sharon I."/>
            <person name="Castelle C.J."/>
            <person name="Singh A."/>
            <person name="Wilkins M.J."/>
            <person name="Williams K.H."/>
            <person name="Banfield J.F."/>
        </authorList>
    </citation>
    <scope>NUCLEOTIDE SEQUENCE [LARGE SCALE GENOMIC DNA]</scope>
</reference>
<gene>
    <name evidence="1" type="ORF">UR35_C0010G0004</name>
</gene>
<sequence>METKTNIPTIEEIKKYLEEYGWKFRETTSDGKLVIISPYTLEKEMKGVLVSFKIEGEFVMVSTVGFMKNVSKDFSRNLLAINDHIKLVKIFTTNNDKDNDFDAELGFELWNESWNKETFFAFMDMLALGIEKTIEIISNEDIPHQTDFITYS</sequence>
<dbReference type="EMBL" id="LBOW01000010">
    <property type="protein sequence ID" value="KKP44212.1"/>
    <property type="molecule type" value="Genomic_DNA"/>
</dbReference>
<name>A0A0G0CLF6_9BACT</name>
<accession>A0A0G0CLF6</accession>
<organism evidence="1 2">
    <name type="scientific">Candidatus Woesebacteria bacterium GW2011_GWB1_33_22</name>
    <dbReference type="NCBI Taxonomy" id="1618566"/>
    <lineage>
        <taxon>Bacteria</taxon>
        <taxon>Candidatus Woeseibacteriota</taxon>
    </lineage>
</organism>